<dbReference type="WBParaSite" id="MCU_012557-RA">
    <property type="protein sequence ID" value="MCU_012557-RA"/>
    <property type="gene ID" value="MCU_012557"/>
</dbReference>
<dbReference type="STRING" id="53468.A0A0R3UB93"/>
<evidence type="ECO:0000313" key="4">
    <source>
        <dbReference type="WBParaSite" id="MCU_012557-RA"/>
    </source>
</evidence>
<dbReference type="Proteomes" id="UP000267029">
    <property type="component" value="Unassembled WGS sequence"/>
</dbReference>
<evidence type="ECO:0000313" key="3">
    <source>
        <dbReference type="Proteomes" id="UP000267029"/>
    </source>
</evidence>
<evidence type="ECO:0000256" key="1">
    <source>
        <dbReference type="SAM" id="MobiDB-lite"/>
    </source>
</evidence>
<evidence type="ECO:0000313" key="2">
    <source>
        <dbReference type="EMBL" id="VDD78189.1"/>
    </source>
</evidence>
<feature type="compositionally biased region" description="Basic and acidic residues" evidence="1">
    <location>
        <begin position="172"/>
        <end position="196"/>
    </location>
</feature>
<accession>A0A0R3UB93</accession>
<organism evidence="4">
    <name type="scientific">Mesocestoides corti</name>
    <name type="common">Flatworm</name>
    <dbReference type="NCBI Taxonomy" id="53468"/>
    <lineage>
        <taxon>Eukaryota</taxon>
        <taxon>Metazoa</taxon>
        <taxon>Spiralia</taxon>
        <taxon>Lophotrochozoa</taxon>
        <taxon>Platyhelminthes</taxon>
        <taxon>Cestoda</taxon>
        <taxon>Eucestoda</taxon>
        <taxon>Cyclophyllidea</taxon>
        <taxon>Mesocestoididae</taxon>
        <taxon>Mesocestoides</taxon>
    </lineage>
</organism>
<feature type="region of interest" description="Disordered" evidence="1">
    <location>
        <begin position="1"/>
        <end position="23"/>
    </location>
</feature>
<protein>
    <submittedName>
        <fullName evidence="4">FACT complex subunit</fullName>
    </submittedName>
</protein>
<reference evidence="4" key="2">
    <citation type="submission" date="2019-11" db="UniProtKB">
        <authorList>
            <consortium name="WormBaseParasite"/>
        </authorList>
    </citation>
    <scope>IDENTIFICATION</scope>
</reference>
<gene>
    <name evidence="2" type="ORF">MCOS_LOCUS4192</name>
</gene>
<dbReference type="EMBL" id="UXSR01001368">
    <property type="protein sequence ID" value="VDD78189.1"/>
    <property type="molecule type" value="Genomic_DNA"/>
</dbReference>
<dbReference type="AlphaFoldDB" id="A0A0R3UB93"/>
<feature type="region of interest" description="Disordered" evidence="1">
    <location>
        <begin position="172"/>
        <end position="204"/>
    </location>
</feature>
<keyword evidence="3" id="KW-1185">Reference proteome</keyword>
<sequence length="204" mass="23004">MLIHNDAVSRGKKFDQTSTSGEGESVFGKLFPCGFALRLDSHHPILFLTSSLDLHIVQLLFFEPAEDPAVTVQFYRLFKEVSGDDEVEKPAKITSQSTGDSRDHGFAVLPKVRESAASLRYSGPEFDEICDHIVEERTRGVYRGSGKGGFLTEEEADIYRANMAEQRRLARERLAEQERQRAEEERDGIKRGEVERQVATQAAR</sequence>
<reference evidence="2 3" key="1">
    <citation type="submission" date="2018-10" db="EMBL/GenBank/DDBJ databases">
        <authorList>
            <consortium name="Pathogen Informatics"/>
        </authorList>
    </citation>
    <scope>NUCLEOTIDE SEQUENCE [LARGE SCALE GENOMIC DNA]</scope>
</reference>
<proteinExistence type="predicted"/>
<name>A0A0R3UB93_MESCO</name>